<dbReference type="InterPro" id="IPR050471">
    <property type="entry name" value="AB_hydrolase"/>
</dbReference>
<evidence type="ECO:0000256" key="2">
    <source>
        <dbReference type="PROSITE-ProRule" id="PRU01091"/>
    </source>
</evidence>
<sequence>MRKETFGHLEKPRCSAHAGEMRYVFADCDLDLGRHELWRNGARVHVEPQVFGLIACLVRASGALVAYDDVMADVWGDRIVSDATVAARVSAARAALGDDGKRQAIIRTVNRRGLQLVADVKALPPGFAEHAARPDLRQTVRLTSSRDGTGIAWASLGEGAPVLRGGHWLGHLEHDLSSPVWRPLLERLSSGRRLIRYDPRGTGLSERCLNGATVEQLADDMEAVADAADLERFPIVAMSQSVPAALTLAARHPARVSGLVLLNGLVQGSTARGEIELTDTMVGMIRTGWGVPGSAFMRALATVFVPDATQAEVDSLVEMQALSATPEVAAEIRAMIGDIDVRHCLAEVACPTLVMHCTGDQVQNCEQSKQIASNIRHAEFGQLDSANHALVPSDPAWAVFLSRVDGFLEGLTLKTANGSPART</sequence>
<proteinExistence type="predicted"/>
<dbReference type="GO" id="GO:0006355">
    <property type="term" value="P:regulation of DNA-templated transcription"/>
    <property type="evidence" value="ECO:0007669"/>
    <property type="project" value="InterPro"/>
</dbReference>
<organism evidence="4 5">
    <name type="scientific">Meridianimarinicoccus aquatilis</name>
    <dbReference type="NCBI Taxonomy" id="2552766"/>
    <lineage>
        <taxon>Bacteria</taxon>
        <taxon>Pseudomonadati</taxon>
        <taxon>Pseudomonadota</taxon>
        <taxon>Alphaproteobacteria</taxon>
        <taxon>Rhodobacterales</taxon>
        <taxon>Paracoccaceae</taxon>
        <taxon>Meridianimarinicoccus</taxon>
    </lineage>
</organism>
<dbReference type="SMART" id="SM00862">
    <property type="entry name" value="Trans_reg_C"/>
    <property type="match status" value="1"/>
</dbReference>
<dbReference type="RefSeq" id="WP_133340988.1">
    <property type="nucleotide sequence ID" value="NZ_SMZO01000001.1"/>
</dbReference>
<dbReference type="SUPFAM" id="SSF53474">
    <property type="entry name" value="alpha/beta-Hydrolases"/>
    <property type="match status" value="1"/>
</dbReference>
<dbReference type="AlphaFoldDB" id="A0A4R6B5X5"/>
<dbReference type="PANTHER" id="PTHR43433">
    <property type="entry name" value="HYDROLASE, ALPHA/BETA FOLD FAMILY PROTEIN"/>
    <property type="match status" value="1"/>
</dbReference>
<protein>
    <submittedName>
        <fullName evidence="4">Alpha/beta fold hydrolase</fullName>
    </submittedName>
</protein>
<dbReference type="InterPro" id="IPR001867">
    <property type="entry name" value="OmpR/PhoB-type_DNA-bd"/>
</dbReference>
<evidence type="ECO:0000259" key="3">
    <source>
        <dbReference type="PROSITE" id="PS51755"/>
    </source>
</evidence>
<dbReference type="GO" id="GO:0003677">
    <property type="term" value="F:DNA binding"/>
    <property type="evidence" value="ECO:0007669"/>
    <property type="project" value="UniProtKB-UniRule"/>
</dbReference>
<gene>
    <name evidence="4" type="ORF">E2L05_00835</name>
</gene>
<dbReference type="GO" id="GO:0000160">
    <property type="term" value="P:phosphorelay signal transduction system"/>
    <property type="evidence" value="ECO:0007669"/>
    <property type="project" value="InterPro"/>
</dbReference>
<dbReference type="PROSITE" id="PS51755">
    <property type="entry name" value="OMPR_PHOB"/>
    <property type="match status" value="1"/>
</dbReference>
<dbReference type="Gene3D" id="1.10.10.10">
    <property type="entry name" value="Winged helix-like DNA-binding domain superfamily/Winged helix DNA-binding domain"/>
    <property type="match status" value="1"/>
</dbReference>
<name>A0A4R6B5X5_9RHOB</name>
<feature type="domain" description="OmpR/PhoB-type" evidence="3">
    <location>
        <begin position="20"/>
        <end position="118"/>
    </location>
</feature>
<dbReference type="InterPro" id="IPR036388">
    <property type="entry name" value="WH-like_DNA-bd_sf"/>
</dbReference>
<dbReference type="InterPro" id="IPR016032">
    <property type="entry name" value="Sig_transdc_resp-reg_C-effctor"/>
</dbReference>
<dbReference type="EMBL" id="SMZO01000001">
    <property type="protein sequence ID" value="TDL91484.1"/>
    <property type="molecule type" value="Genomic_DNA"/>
</dbReference>
<keyword evidence="1 2" id="KW-0238">DNA-binding</keyword>
<dbReference type="OrthoDB" id="7267294at2"/>
<dbReference type="Gene3D" id="3.40.50.1820">
    <property type="entry name" value="alpha/beta hydrolase"/>
    <property type="match status" value="1"/>
</dbReference>
<comment type="caution">
    <text evidence="4">The sequence shown here is derived from an EMBL/GenBank/DDBJ whole genome shotgun (WGS) entry which is preliminary data.</text>
</comment>
<dbReference type="InterPro" id="IPR029058">
    <property type="entry name" value="AB_hydrolase_fold"/>
</dbReference>
<evidence type="ECO:0000313" key="4">
    <source>
        <dbReference type="EMBL" id="TDL91484.1"/>
    </source>
</evidence>
<evidence type="ECO:0000313" key="5">
    <source>
        <dbReference type="Proteomes" id="UP000294562"/>
    </source>
</evidence>
<feature type="DNA-binding region" description="OmpR/PhoB-type" evidence="2">
    <location>
        <begin position="20"/>
        <end position="118"/>
    </location>
</feature>
<dbReference type="Pfam" id="PF00486">
    <property type="entry name" value="Trans_reg_C"/>
    <property type="match status" value="1"/>
</dbReference>
<dbReference type="InterPro" id="IPR000073">
    <property type="entry name" value="AB_hydrolase_1"/>
</dbReference>
<keyword evidence="5" id="KW-1185">Reference proteome</keyword>
<dbReference type="PANTHER" id="PTHR43433:SF8">
    <property type="entry name" value="BIFUNCTIONAL LIPASE_ADENYLATE CYCLASE LIPJ"/>
    <property type="match status" value="1"/>
</dbReference>
<dbReference type="Proteomes" id="UP000294562">
    <property type="component" value="Unassembled WGS sequence"/>
</dbReference>
<accession>A0A4R6B5X5</accession>
<reference evidence="4 5" key="1">
    <citation type="submission" date="2019-03" db="EMBL/GenBank/DDBJ databases">
        <title>Rhodobacteraceae bacterium SM1902, a new member of the family Rhodobacteraceae isolated from Yantai.</title>
        <authorList>
            <person name="Sun Y."/>
        </authorList>
    </citation>
    <scope>NUCLEOTIDE SEQUENCE [LARGE SCALE GENOMIC DNA]</scope>
    <source>
        <strain evidence="4 5">SM1902</strain>
    </source>
</reference>
<dbReference type="Pfam" id="PF00561">
    <property type="entry name" value="Abhydrolase_1"/>
    <property type="match status" value="1"/>
</dbReference>
<keyword evidence="4" id="KW-0378">Hydrolase</keyword>
<evidence type="ECO:0000256" key="1">
    <source>
        <dbReference type="ARBA" id="ARBA00023125"/>
    </source>
</evidence>
<dbReference type="GO" id="GO:0016787">
    <property type="term" value="F:hydrolase activity"/>
    <property type="evidence" value="ECO:0007669"/>
    <property type="project" value="UniProtKB-KW"/>
</dbReference>
<dbReference type="SUPFAM" id="SSF46894">
    <property type="entry name" value="C-terminal effector domain of the bipartite response regulators"/>
    <property type="match status" value="1"/>
</dbReference>